<dbReference type="InterPro" id="IPR040801">
    <property type="entry name" value="Ski2_N"/>
</dbReference>
<evidence type="ECO:0000256" key="5">
    <source>
        <dbReference type="ARBA" id="ARBA00022806"/>
    </source>
</evidence>
<dbReference type="SMART" id="SM00487">
    <property type="entry name" value="DEXDc"/>
    <property type="match status" value="1"/>
</dbReference>
<evidence type="ECO:0000313" key="11">
    <source>
        <dbReference type="EMBL" id="ENN71496.1"/>
    </source>
</evidence>
<feature type="region of interest" description="Disordered" evidence="10">
    <location>
        <begin position="87"/>
        <end position="118"/>
    </location>
</feature>
<dbReference type="SMART" id="SM01142">
    <property type="entry name" value="DSHCT"/>
    <property type="match status" value="1"/>
</dbReference>
<evidence type="ECO:0000256" key="8">
    <source>
        <dbReference type="ARBA" id="ARBA00047984"/>
    </source>
</evidence>
<evidence type="ECO:0000256" key="1">
    <source>
        <dbReference type="ARBA" id="ARBA00004496"/>
    </source>
</evidence>
<evidence type="ECO:0000256" key="7">
    <source>
        <dbReference type="ARBA" id="ARBA00022884"/>
    </source>
</evidence>
<dbReference type="Pfam" id="PF13234">
    <property type="entry name" value="MTR4_beta-barrel"/>
    <property type="match status" value="1"/>
</dbReference>
<comment type="catalytic activity">
    <reaction evidence="8">
        <text>ATP + H2O = ADP + phosphate + H(+)</text>
        <dbReference type="Rhea" id="RHEA:13065"/>
        <dbReference type="ChEBI" id="CHEBI:15377"/>
        <dbReference type="ChEBI" id="CHEBI:15378"/>
        <dbReference type="ChEBI" id="CHEBI:30616"/>
        <dbReference type="ChEBI" id="CHEBI:43474"/>
        <dbReference type="ChEBI" id="CHEBI:456216"/>
        <dbReference type="EC" id="3.6.4.13"/>
    </reaction>
</comment>
<dbReference type="InterPro" id="IPR011545">
    <property type="entry name" value="DEAD/DEAH_box_helicase_dom"/>
</dbReference>
<keyword evidence="7" id="KW-0694">RNA-binding</keyword>
<organism evidence="11">
    <name type="scientific">Dendroctonus ponderosae</name>
    <name type="common">Mountain pine beetle</name>
    <dbReference type="NCBI Taxonomy" id="77166"/>
    <lineage>
        <taxon>Eukaryota</taxon>
        <taxon>Metazoa</taxon>
        <taxon>Ecdysozoa</taxon>
        <taxon>Arthropoda</taxon>
        <taxon>Hexapoda</taxon>
        <taxon>Insecta</taxon>
        <taxon>Pterygota</taxon>
        <taxon>Neoptera</taxon>
        <taxon>Endopterygota</taxon>
        <taxon>Coleoptera</taxon>
        <taxon>Polyphaga</taxon>
        <taxon>Cucujiformia</taxon>
        <taxon>Curculionidae</taxon>
        <taxon>Scolytinae</taxon>
        <taxon>Dendroctonus</taxon>
    </lineage>
</organism>
<dbReference type="Pfam" id="PF17911">
    <property type="entry name" value="Ski2_N"/>
    <property type="match status" value="1"/>
</dbReference>
<evidence type="ECO:0000256" key="9">
    <source>
        <dbReference type="SAM" id="Coils"/>
    </source>
</evidence>
<evidence type="ECO:0000256" key="2">
    <source>
        <dbReference type="ARBA" id="ARBA00022490"/>
    </source>
</evidence>
<dbReference type="FunFam" id="1.10.3380.30:FF:000001">
    <property type="entry name" value="Ski2 ATP-dependent RNA helicase"/>
    <property type="match status" value="1"/>
</dbReference>
<dbReference type="GO" id="GO:0055087">
    <property type="term" value="C:Ski complex"/>
    <property type="evidence" value="ECO:0007669"/>
    <property type="project" value="TreeGrafter"/>
</dbReference>
<dbReference type="AlphaFoldDB" id="N6TT23"/>
<dbReference type="InterPro" id="IPR014001">
    <property type="entry name" value="Helicase_ATP-bd"/>
</dbReference>
<dbReference type="Pfam" id="PF00270">
    <property type="entry name" value="DEAD"/>
    <property type="match status" value="1"/>
</dbReference>
<feature type="coiled-coil region" evidence="9">
    <location>
        <begin position="724"/>
        <end position="751"/>
    </location>
</feature>
<dbReference type="PIRSF" id="PIRSF005198">
    <property type="entry name" value="Antiviral_helicase_SKI2"/>
    <property type="match status" value="1"/>
</dbReference>
<evidence type="ECO:0000256" key="10">
    <source>
        <dbReference type="SAM" id="MobiDB-lite"/>
    </source>
</evidence>
<dbReference type="InterPro" id="IPR050699">
    <property type="entry name" value="RNA-DNA_Helicase"/>
</dbReference>
<keyword evidence="5" id="KW-0347">Helicase</keyword>
<dbReference type="GO" id="GO:0016787">
    <property type="term" value="F:hydrolase activity"/>
    <property type="evidence" value="ECO:0007669"/>
    <property type="project" value="UniProtKB-KW"/>
</dbReference>
<dbReference type="SUPFAM" id="SSF52540">
    <property type="entry name" value="P-loop containing nucleoside triphosphate hydrolases"/>
    <property type="match status" value="1"/>
</dbReference>
<dbReference type="InterPro" id="IPR027417">
    <property type="entry name" value="P-loop_NTPase"/>
</dbReference>
<dbReference type="InterPro" id="IPR001650">
    <property type="entry name" value="Helicase_C-like"/>
</dbReference>
<dbReference type="PROSITE" id="PS51192">
    <property type="entry name" value="HELICASE_ATP_BIND_1"/>
    <property type="match status" value="1"/>
</dbReference>
<dbReference type="GO" id="GO:0070478">
    <property type="term" value="P:nuclear-transcribed mRNA catabolic process, 3'-5' exonucleolytic nonsense-mediated decay"/>
    <property type="evidence" value="ECO:0007669"/>
    <property type="project" value="TreeGrafter"/>
</dbReference>
<dbReference type="InterPro" id="IPR012961">
    <property type="entry name" value="Ski2/MTR4_C"/>
</dbReference>
<dbReference type="GO" id="GO:0003723">
    <property type="term" value="F:RNA binding"/>
    <property type="evidence" value="ECO:0007669"/>
    <property type="project" value="UniProtKB-KW"/>
</dbReference>
<dbReference type="OrthoDB" id="64767at2759"/>
<keyword evidence="4" id="KW-0378">Hydrolase</keyword>
<dbReference type="FunFam" id="3.40.50.300:FF:000447">
    <property type="entry name" value="helicase SKI2W isoform X2"/>
    <property type="match status" value="1"/>
</dbReference>
<evidence type="ECO:0000256" key="3">
    <source>
        <dbReference type="ARBA" id="ARBA00022741"/>
    </source>
</evidence>
<evidence type="ECO:0000256" key="4">
    <source>
        <dbReference type="ARBA" id="ARBA00022801"/>
    </source>
</evidence>
<evidence type="ECO:0000256" key="6">
    <source>
        <dbReference type="ARBA" id="ARBA00022840"/>
    </source>
</evidence>
<dbReference type="Gene3D" id="3.40.50.300">
    <property type="entry name" value="P-loop containing nucleotide triphosphate hydrolases"/>
    <property type="match status" value="2"/>
</dbReference>
<dbReference type="PANTHER" id="PTHR12131">
    <property type="entry name" value="ATP-DEPENDENT RNA AND DNA HELICASE"/>
    <property type="match status" value="1"/>
</dbReference>
<name>N6TT23_DENPD</name>
<dbReference type="CDD" id="cd18795">
    <property type="entry name" value="SF2_C_Ski2"/>
    <property type="match status" value="1"/>
</dbReference>
<keyword evidence="9" id="KW-0175">Coiled coil</keyword>
<accession>N6TT23</accession>
<reference evidence="11" key="1">
    <citation type="journal article" date="2013" name="Genome Biol.">
        <title>Draft genome of the mountain pine beetle, Dendroctonus ponderosae Hopkins, a major forest pest.</title>
        <authorList>
            <person name="Keeling C.I."/>
            <person name="Yuen M.M."/>
            <person name="Liao N.Y."/>
            <person name="Docking T.R."/>
            <person name="Chan S.K."/>
            <person name="Taylor G.A."/>
            <person name="Palmquist D.L."/>
            <person name="Jackman S.D."/>
            <person name="Nguyen A."/>
            <person name="Li M."/>
            <person name="Henderson H."/>
            <person name="Janes J.K."/>
            <person name="Zhao Y."/>
            <person name="Pandoh P."/>
            <person name="Moore R."/>
            <person name="Sperling F.A."/>
            <person name="Huber D.P."/>
            <person name="Birol I."/>
            <person name="Jones S.J."/>
            <person name="Bohlmann J."/>
        </authorList>
    </citation>
    <scope>NUCLEOTIDE SEQUENCE</scope>
</reference>
<dbReference type="Pfam" id="PF08148">
    <property type="entry name" value="DSHCT"/>
    <property type="match status" value="1"/>
</dbReference>
<dbReference type="HOGENOM" id="CLU_002902_1_4_1"/>
<dbReference type="EMBL" id="KB741266">
    <property type="protein sequence ID" value="ENN71496.1"/>
    <property type="molecule type" value="Genomic_DNA"/>
</dbReference>
<dbReference type="PROSITE" id="PS51194">
    <property type="entry name" value="HELICASE_CTER"/>
    <property type="match status" value="1"/>
</dbReference>
<dbReference type="Gene3D" id="1.10.3380.30">
    <property type="match status" value="2"/>
</dbReference>
<dbReference type="InterPro" id="IPR016438">
    <property type="entry name" value="SKI2-like"/>
</dbReference>
<comment type="subcellular location">
    <subcellularLocation>
        <location evidence="1">Cytoplasm</location>
    </subcellularLocation>
</comment>
<dbReference type="SMART" id="SM00490">
    <property type="entry name" value="HELICc"/>
    <property type="match status" value="1"/>
</dbReference>
<gene>
    <name evidence="11" type="ORF">YQE_11791</name>
</gene>
<keyword evidence="3" id="KW-0547">Nucleotide-binding</keyword>
<feature type="non-terminal residue" evidence="11">
    <location>
        <position position="1"/>
    </location>
</feature>
<dbReference type="PANTHER" id="PTHR12131:SF1">
    <property type="entry name" value="ATP-DEPENDENT RNA HELICASE SUPV3L1, MITOCHONDRIAL-RELATED"/>
    <property type="match status" value="1"/>
</dbReference>
<proteinExistence type="predicted"/>
<dbReference type="GO" id="GO:0003724">
    <property type="term" value="F:RNA helicase activity"/>
    <property type="evidence" value="ECO:0007669"/>
    <property type="project" value="UniProtKB-EC"/>
</dbReference>
<keyword evidence="6" id="KW-0067">ATP-binding</keyword>
<dbReference type="OMA" id="DHVNIIM"/>
<sequence length="1203" mass="136729">MTSLDVPPIFSDTMEELEKYLLCPERLSIHQYEKNQQFWPRKAQPVELLCVDGASPSTTLRVQRDLDTGQILQFHEVPLDSVGANARNSMSFNREPAPPDEAVRGNSSSIPFQPISFPEPTLNLPKRNRLLDNSELLVVPPGFSRGLAFAEDGRSLIKESADQPQVPLGATINLLELIHQEEELLGAFEQKKEESELEDTVPSTELLPEEQEVLPKEVQVLNISVQPPSALLCGGSEWAIPLDPNQKITDFEKKVPDMAKKFPFELDNFQKLAIMQLEQHNHVFVAAHTSAGKTVVAEYAISLSQKHMTRTIYTSPIKALSNQKYRDFKEEFKDVGLITGDFQINQKASCLIMTTEILRSMLYCGSDITRDIEYVIFDEVHYINDRSRGHVWEQVLIMLPKEVCVVLLSATVPNTLEFADWLGRTHKRKVYVITTTKRPVPLQHFLYTGRWGGSRNNKFLIMDAEKWQPKGYFEATGALERFKEPNIRFLNKQQEKTLWTSLADHLLKFELLPVVAFIFSRQRCDTNADILSHLDLTTQREKSYIHQFFNKCVRSLKEPDRNIPQIVKMRDILSRGIGVHHSGVLPIVKEIVEMLFQQGLIKILFATETFAMGVNMPTRTVIFDSIRKHDGLEQRNLLPAEYIQMAGKLPSLVCRAGRRGKDDKGTVLILCKLNVPPEGDLKQMMTGKPSKLVSQFRLTYGMVLSLLRVESLTVEQMISKSFGEADHQKNAPELDEELQRTEQKLQDLHKQSLSSYLQPLTKFFDAANLYLKKRMELMPKLVAVAKVQKVLLPGALIVITKKGHINKLALILSKKLSQYMALVLTDPSEADSGGNTNDDSWYHMLALAEDTLFLPSSKPSHTVLKLNAEDIFEISSKSLKLDTKLVESDWEKRQMERFKSNPPGETCMQAVQELQKLTLLANESKTSLALVHFVRDLNVNGQDLYFDLVEMYEAKDKLIDHLPSTRIPNFQEQFGAVFERKFLEEKKKDLEYQLSTPSLALYPDYKNRIELLKTLGYVDGENTVKLKGSVACEMGMNELLITELVVDDIFVDLKPPEVAALLSCLVFQVKLRGDPSKYEPQLTPKLKKGIRLIKSVHQKIANMELALGIQTEEFQNELNVGLVHVVYRWANAEPFAEIMKLTEIQEGIIVRCIQQLNETIMDVRDAAKIIGNPALRTKMEEASAAIKRDIVFAESLYTQDEKL</sequence>
<feature type="compositionally biased region" description="Low complexity" evidence="10">
    <location>
        <begin position="107"/>
        <end position="118"/>
    </location>
</feature>
<dbReference type="GO" id="GO:0005524">
    <property type="term" value="F:ATP binding"/>
    <property type="evidence" value="ECO:0007669"/>
    <property type="project" value="UniProtKB-KW"/>
</dbReference>
<dbReference type="InterPro" id="IPR025696">
    <property type="entry name" value="Beta-barrel_MTR4"/>
</dbReference>
<protein>
    <submittedName>
        <fullName evidence="11">Uncharacterized protein</fullName>
    </submittedName>
</protein>
<dbReference type="FunFam" id="3.40.50.300:FF:000354">
    <property type="entry name" value="ATP-dependent RNA helicase SKI2"/>
    <property type="match status" value="1"/>
</dbReference>
<keyword evidence="2" id="KW-0963">Cytoplasm</keyword>